<feature type="region of interest" description="Disordered" evidence="1">
    <location>
        <begin position="395"/>
        <end position="416"/>
    </location>
</feature>
<dbReference type="Proteomes" id="UP000187455">
    <property type="component" value="Unassembled WGS sequence"/>
</dbReference>
<name>A0A1R0GNK8_9FUNG</name>
<reference evidence="2 3" key="1">
    <citation type="journal article" date="2016" name="Mol. Biol. Evol.">
        <title>Genome-Wide Survey of Gut Fungi (Harpellales) Reveals the First Horizontally Transferred Ubiquitin Gene from a Mosquito Host.</title>
        <authorList>
            <person name="Wang Y."/>
            <person name="White M.M."/>
            <person name="Kvist S."/>
            <person name="Moncalvo J.M."/>
        </authorList>
    </citation>
    <scope>NUCLEOTIDE SEQUENCE [LARGE SCALE GENOMIC DNA]</scope>
    <source>
        <strain evidence="2 3">ALG-7-W6</strain>
    </source>
</reference>
<keyword evidence="3" id="KW-1185">Reference proteome</keyword>
<comment type="caution">
    <text evidence="2">The sequence shown here is derived from an EMBL/GenBank/DDBJ whole genome shotgun (WGS) entry which is preliminary data.</text>
</comment>
<dbReference type="OrthoDB" id="5554389at2759"/>
<accession>A0A1R0GNK8</accession>
<protein>
    <recommendedName>
        <fullName evidence="4">CCHC-type domain-containing protein</fullName>
    </recommendedName>
</protein>
<feature type="region of interest" description="Disordered" evidence="1">
    <location>
        <begin position="282"/>
        <end position="306"/>
    </location>
</feature>
<dbReference type="AlphaFoldDB" id="A0A1R0GNK8"/>
<dbReference type="EMBL" id="LSSL01006392">
    <property type="protein sequence ID" value="OLY78449.1"/>
    <property type="molecule type" value="Genomic_DNA"/>
</dbReference>
<dbReference type="STRING" id="133383.A0A1R0GNK8"/>
<proteinExistence type="predicted"/>
<evidence type="ECO:0008006" key="4">
    <source>
        <dbReference type="Google" id="ProtNLM"/>
    </source>
</evidence>
<evidence type="ECO:0000256" key="1">
    <source>
        <dbReference type="SAM" id="MobiDB-lite"/>
    </source>
</evidence>
<sequence>MGSDIKVGMSWAQFSNEGHGSVGTMKIISKNIMGTYCTIQEDFRARTTYFVFHKVQDAENLLEKYMAYDGKKIELYQTVRYEEDVAVINVPSFRDINILSLLEIIKEQLTPFGTIKDISAWANKDTNIFLPYGLKIFFSKNSKDIELPLFLMHDSGKIKLFYSGCKPACSFCKENGHWKSECIEMLDKIKARKVLLEKKKGPAKKNTSEENYFIFGTKNKEPKNQMIDVNTIENSAESEDIAKKPILKNNGTDSTKSKSMLIKISGKIKNDCDKRVEGNISESTTLKGSNKAESTNTKNKKSNATVHNKASKFQKIPDIKISVPRVCFDEKSSDLSSYEFSDSEDGLKKIIKKEPLYLEDEKSSSLSPRYEEYKDSAKLAREGIMTLEQFITTEQRLSKPWEPSNIPPGEDEIMEE</sequence>
<evidence type="ECO:0000313" key="3">
    <source>
        <dbReference type="Proteomes" id="UP000187455"/>
    </source>
</evidence>
<evidence type="ECO:0000313" key="2">
    <source>
        <dbReference type="EMBL" id="OLY78449.1"/>
    </source>
</evidence>
<gene>
    <name evidence="2" type="ORF">AYI68_g7502</name>
</gene>
<organism evidence="2 3">
    <name type="scientific">Smittium mucronatum</name>
    <dbReference type="NCBI Taxonomy" id="133383"/>
    <lineage>
        <taxon>Eukaryota</taxon>
        <taxon>Fungi</taxon>
        <taxon>Fungi incertae sedis</taxon>
        <taxon>Zoopagomycota</taxon>
        <taxon>Kickxellomycotina</taxon>
        <taxon>Harpellomycetes</taxon>
        <taxon>Harpellales</taxon>
        <taxon>Legeriomycetaceae</taxon>
        <taxon>Smittium</taxon>
    </lineage>
</organism>